<keyword evidence="1" id="KW-0812">Transmembrane</keyword>
<reference evidence="2 3" key="1">
    <citation type="journal article" date="2018" name="Nat. Ecol. Evol.">
        <title>Pezizomycetes genomes reveal the molecular basis of ectomycorrhizal truffle lifestyle.</title>
        <authorList>
            <person name="Murat C."/>
            <person name="Payen T."/>
            <person name="Noel B."/>
            <person name="Kuo A."/>
            <person name="Morin E."/>
            <person name="Chen J."/>
            <person name="Kohler A."/>
            <person name="Krizsan K."/>
            <person name="Balestrini R."/>
            <person name="Da Silva C."/>
            <person name="Montanini B."/>
            <person name="Hainaut M."/>
            <person name="Levati E."/>
            <person name="Barry K.W."/>
            <person name="Belfiori B."/>
            <person name="Cichocki N."/>
            <person name="Clum A."/>
            <person name="Dockter R.B."/>
            <person name="Fauchery L."/>
            <person name="Guy J."/>
            <person name="Iotti M."/>
            <person name="Le Tacon F."/>
            <person name="Lindquist E.A."/>
            <person name="Lipzen A."/>
            <person name="Malagnac F."/>
            <person name="Mello A."/>
            <person name="Molinier V."/>
            <person name="Miyauchi S."/>
            <person name="Poulain J."/>
            <person name="Riccioni C."/>
            <person name="Rubini A."/>
            <person name="Sitrit Y."/>
            <person name="Splivallo R."/>
            <person name="Traeger S."/>
            <person name="Wang M."/>
            <person name="Zifcakova L."/>
            <person name="Wipf D."/>
            <person name="Zambonelli A."/>
            <person name="Paolocci F."/>
            <person name="Nowrousian M."/>
            <person name="Ottonello S."/>
            <person name="Baldrian P."/>
            <person name="Spatafora J.W."/>
            <person name="Henrissat B."/>
            <person name="Nagy L.G."/>
            <person name="Aury J.M."/>
            <person name="Wincker P."/>
            <person name="Grigoriev I.V."/>
            <person name="Bonfante P."/>
            <person name="Martin F.M."/>
        </authorList>
    </citation>
    <scope>NUCLEOTIDE SEQUENCE [LARGE SCALE GENOMIC DNA]</scope>
    <source>
        <strain evidence="2 3">120613-1</strain>
    </source>
</reference>
<feature type="transmembrane region" description="Helical" evidence="1">
    <location>
        <begin position="27"/>
        <end position="45"/>
    </location>
</feature>
<keyword evidence="1" id="KW-1133">Transmembrane helix</keyword>
<dbReference type="EMBL" id="ML120382">
    <property type="protein sequence ID" value="RPB00148.1"/>
    <property type="molecule type" value="Genomic_DNA"/>
</dbReference>
<sequence>MFFYIRRRTIQLADHSYSWRSKRAGSFFFFFFFINSFLAFGLKVIDTVPVEWLQHLAIVPFGRICVSGDRYIGLFFLFLLFIFVDTRMMYGIKTD</sequence>
<accession>A0A3N4JSB8</accession>
<keyword evidence="1" id="KW-0472">Membrane</keyword>
<gene>
    <name evidence="2" type="ORF">L873DRAFT_832510</name>
</gene>
<feature type="transmembrane region" description="Helical" evidence="1">
    <location>
        <begin position="71"/>
        <end position="90"/>
    </location>
</feature>
<dbReference type="AlphaFoldDB" id="A0A3N4JSB8"/>
<dbReference type="Proteomes" id="UP000276215">
    <property type="component" value="Unassembled WGS sequence"/>
</dbReference>
<name>A0A3N4JSB8_9PEZI</name>
<proteinExistence type="predicted"/>
<organism evidence="2 3">
    <name type="scientific">Choiromyces venosus 120613-1</name>
    <dbReference type="NCBI Taxonomy" id="1336337"/>
    <lineage>
        <taxon>Eukaryota</taxon>
        <taxon>Fungi</taxon>
        <taxon>Dikarya</taxon>
        <taxon>Ascomycota</taxon>
        <taxon>Pezizomycotina</taxon>
        <taxon>Pezizomycetes</taxon>
        <taxon>Pezizales</taxon>
        <taxon>Tuberaceae</taxon>
        <taxon>Choiromyces</taxon>
    </lineage>
</organism>
<keyword evidence="3" id="KW-1185">Reference proteome</keyword>
<protein>
    <submittedName>
        <fullName evidence="2">Uncharacterized protein</fullName>
    </submittedName>
</protein>
<evidence type="ECO:0000256" key="1">
    <source>
        <dbReference type="SAM" id="Phobius"/>
    </source>
</evidence>
<evidence type="ECO:0000313" key="2">
    <source>
        <dbReference type="EMBL" id="RPB00148.1"/>
    </source>
</evidence>
<evidence type="ECO:0000313" key="3">
    <source>
        <dbReference type="Proteomes" id="UP000276215"/>
    </source>
</evidence>